<organism evidence="2 3">
    <name type="scientific">Nesterenkonia flava</name>
    <dbReference type="NCBI Taxonomy" id="469799"/>
    <lineage>
        <taxon>Bacteria</taxon>
        <taxon>Bacillati</taxon>
        <taxon>Actinomycetota</taxon>
        <taxon>Actinomycetes</taxon>
        <taxon>Micrococcales</taxon>
        <taxon>Micrococcaceae</taxon>
        <taxon>Nesterenkonia</taxon>
    </lineage>
</organism>
<dbReference type="Pfam" id="PF13242">
    <property type="entry name" value="Hydrolase_like"/>
    <property type="match status" value="1"/>
</dbReference>
<dbReference type="RefSeq" id="WP_310537386.1">
    <property type="nucleotide sequence ID" value="NZ_BAAAOC010000081.1"/>
</dbReference>
<dbReference type="PANTHER" id="PTHR19288">
    <property type="entry name" value="4-NITROPHENYLPHOSPHATASE-RELATED"/>
    <property type="match status" value="1"/>
</dbReference>
<name>A0ABU1FTM6_9MICC</name>
<keyword evidence="2" id="KW-0378">Hydrolase</keyword>
<evidence type="ECO:0000256" key="1">
    <source>
        <dbReference type="PIRNR" id="PIRNR000915"/>
    </source>
</evidence>
<proteinExistence type="inferred from homology"/>
<dbReference type="SUPFAM" id="SSF56784">
    <property type="entry name" value="HAD-like"/>
    <property type="match status" value="1"/>
</dbReference>
<dbReference type="GO" id="GO:0016787">
    <property type="term" value="F:hydrolase activity"/>
    <property type="evidence" value="ECO:0007669"/>
    <property type="project" value="UniProtKB-KW"/>
</dbReference>
<comment type="similarity">
    <text evidence="1">Belongs to the HAD-like hydrolase superfamily.</text>
</comment>
<dbReference type="EMBL" id="JAVKGT010000017">
    <property type="protein sequence ID" value="MDR5712005.1"/>
    <property type="molecule type" value="Genomic_DNA"/>
</dbReference>
<gene>
    <name evidence="2" type="ORF">RH857_07660</name>
</gene>
<accession>A0ABU1FTM6</accession>
<dbReference type="Pfam" id="PF13344">
    <property type="entry name" value="Hydrolase_6"/>
    <property type="match status" value="1"/>
</dbReference>
<dbReference type="InterPro" id="IPR023214">
    <property type="entry name" value="HAD_sf"/>
</dbReference>
<dbReference type="Gene3D" id="3.40.50.1000">
    <property type="entry name" value="HAD superfamily/HAD-like"/>
    <property type="match status" value="2"/>
</dbReference>
<evidence type="ECO:0000313" key="3">
    <source>
        <dbReference type="Proteomes" id="UP001260872"/>
    </source>
</evidence>
<dbReference type="PIRSF" id="PIRSF000915">
    <property type="entry name" value="PGP-type_phosphatase"/>
    <property type="match status" value="1"/>
</dbReference>
<reference evidence="3" key="1">
    <citation type="submission" date="2023-07" db="EMBL/GenBank/DDBJ databases">
        <title>Description of three actinobacteria isolated from air of manufacturing shop in a pharmaceutical factory.</title>
        <authorList>
            <person name="Zhang D.-F."/>
        </authorList>
    </citation>
    <scope>NUCLEOTIDE SEQUENCE [LARGE SCALE GENOMIC DNA]</scope>
    <source>
        <strain evidence="3">CCTCC AB 207010</strain>
    </source>
</reference>
<dbReference type="InterPro" id="IPR036412">
    <property type="entry name" value="HAD-like_sf"/>
</dbReference>
<dbReference type="InterPro" id="IPR006357">
    <property type="entry name" value="HAD-SF_hydro_IIA"/>
</dbReference>
<evidence type="ECO:0000313" key="2">
    <source>
        <dbReference type="EMBL" id="MDR5712005.1"/>
    </source>
</evidence>
<keyword evidence="3" id="KW-1185">Reference proteome</keyword>
<dbReference type="NCBIfam" id="TIGR01460">
    <property type="entry name" value="HAD-SF-IIA"/>
    <property type="match status" value="1"/>
</dbReference>
<comment type="caution">
    <text evidence="2">The sequence shown here is derived from an EMBL/GenBank/DDBJ whole genome shotgun (WGS) entry which is preliminary data.</text>
</comment>
<sequence length="282" mass="29244">MTSSAAHSPMPTVPLVEEHDGFLFDLDGVLYAGPAAVPGAPEALKRLKQRGFPVAFVTNNASRSLAEIASHLRELGIPAEEHEVYSSVSAGVTLLAEHVPAPAAVLVTGSEYLKEQVAAAGYTVAASASDQPAAVIQGFEPTLGWPDLAEASYAVNQGALWFATNLDHSVPRDRGIAPGNGALVEAVGRATGTRPLAAGKPQPVMFAQAAQALDLRSPLVIGDRIDTDIIGGNRAGFTTALVLTGIGTAQQAAAATGEERPEWVLRTLDDLFSGDHRSPADV</sequence>
<protein>
    <submittedName>
        <fullName evidence="2">HAD-IIA family hydrolase</fullName>
    </submittedName>
</protein>
<dbReference type="PANTHER" id="PTHR19288:SF95">
    <property type="entry name" value="D-GLYCEROL 3-PHOSPHATE PHOSPHATASE"/>
    <property type="match status" value="1"/>
</dbReference>
<dbReference type="Proteomes" id="UP001260872">
    <property type="component" value="Unassembled WGS sequence"/>
</dbReference>